<feature type="compositionally biased region" description="Basic and acidic residues" evidence="1">
    <location>
        <begin position="76"/>
        <end position="114"/>
    </location>
</feature>
<feature type="region of interest" description="Disordered" evidence="1">
    <location>
        <begin position="67"/>
        <end position="170"/>
    </location>
</feature>
<name>A0AAV0EXK2_9ASTE</name>
<protein>
    <submittedName>
        <fullName evidence="2">Uncharacterized protein</fullName>
    </submittedName>
</protein>
<feature type="compositionally biased region" description="Basic residues" evidence="1">
    <location>
        <begin position="1"/>
        <end position="12"/>
    </location>
</feature>
<evidence type="ECO:0000313" key="3">
    <source>
        <dbReference type="Proteomes" id="UP001152523"/>
    </source>
</evidence>
<sequence length="190" mass="21427">MQPRKRNRKSKSRQSVGLHDRDEGVSIQEELVDESNLVDITMMCAEEAIFGSEVPIIVSVEDTNMFTQDTQLTQVSEERTEETKEESKEKRADEGKEDSNEESKGESEEQSKEVSEEETVGTYQRTKQGVRICYGPPPSQKKGSTSVPKSSQVNPRPKLTIQRGPSYATRSKTTFKSVFFGNDDEPIDIE</sequence>
<proteinExistence type="predicted"/>
<comment type="caution">
    <text evidence="2">The sequence shown here is derived from an EMBL/GenBank/DDBJ whole genome shotgun (WGS) entry which is preliminary data.</text>
</comment>
<accession>A0AAV0EXK2</accession>
<evidence type="ECO:0000313" key="2">
    <source>
        <dbReference type="EMBL" id="CAH9127977.1"/>
    </source>
</evidence>
<dbReference type="EMBL" id="CAMAPF010000948">
    <property type="protein sequence ID" value="CAH9127977.1"/>
    <property type="molecule type" value="Genomic_DNA"/>
</dbReference>
<gene>
    <name evidence="2" type="ORF">CEPIT_LOCUS28744</name>
</gene>
<evidence type="ECO:0000256" key="1">
    <source>
        <dbReference type="SAM" id="MobiDB-lite"/>
    </source>
</evidence>
<dbReference type="AlphaFoldDB" id="A0AAV0EXK2"/>
<reference evidence="2" key="1">
    <citation type="submission" date="2022-07" db="EMBL/GenBank/DDBJ databases">
        <authorList>
            <person name="Macas J."/>
            <person name="Novak P."/>
            <person name="Neumann P."/>
        </authorList>
    </citation>
    <scope>NUCLEOTIDE SEQUENCE</scope>
</reference>
<feature type="region of interest" description="Disordered" evidence="1">
    <location>
        <begin position="1"/>
        <end position="27"/>
    </location>
</feature>
<keyword evidence="3" id="KW-1185">Reference proteome</keyword>
<organism evidence="2 3">
    <name type="scientific">Cuscuta epithymum</name>
    <dbReference type="NCBI Taxonomy" id="186058"/>
    <lineage>
        <taxon>Eukaryota</taxon>
        <taxon>Viridiplantae</taxon>
        <taxon>Streptophyta</taxon>
        <taxon>Embryophyta</taxon>
        <taxon>Tracheophyta</taxon>
        <taxon>Spermatophyta</taxon>
        <taxon>Magnoliopsida</taxon>
        <taxon>eudicotyledons</taxon>
        <taxon>Gunneridae</taxon>
        <taxon>Pentapetalae</taxon>
        <taxon>asterids</taxon>
        <taxon>lamiids</taxon>
        <taxon>Solanales</taxon>
        <taxon>Convolvulaceae</taxon>
        <taxon>Cuscuteae</taxon>
        <taxon>Cuscuta</taxon>
        <taxon>Cuscuta subgen. Cuscuta</taxon>
    </lineage>
</organism>
<dbReference type="Proteomes" id="UP001152523">
    <property type="component" value="Unassembled WGS sequence"/>
</dbReference>
<feature type="compositionally biased region" description="Polar residues" evidence="1">
    <location>
        <begin position="141"/>
        <end position="154"/>
    </location>
</feature>